<dbReference type="CDD" id="cd02259">
    <property type="entry name" value="Peptidase_C39_like"/>
    <property type="match status" value="1"/>
</dbReference>
<dbReference type="EMBL" id="JABFDB010000018">
    <property type="protein sequence ID" value="NYZ22437.1"/>
    <property type="molecule type" value="Genomic_DNA"/>
</dbReference>
<protein>
    <submittedName>
        <fullName evidence="11">Peptidase domain-containing ABC transporter</fullName>
    </submittedName>
</protein>
<comment type="subcellular location">
    <subcellularLocation>
        <location evidence="1">Cell membrane</location>
        <topology evidence="1">Multi-pass membrane protein</topology>
    </subcellularLocation>
</comment>
<keyword evidence="6 7" id="KW-0472">Membrane</keyword>
<sequence>MIESAAVPGRTGLWCLVAIGRHYGLDLSEERLVHDHALDGSELDPVRLVRLARGGGLTARATRMDWDGITALDDALPAVLRLRDGSFVVLGGVRRNGDSVEVVVRNPLAPLSGFDFWTREALEGVWGGEVVLVRRRLRLTDPPLRFGLRWFVPEILRQSTAFRDVVVAALVLQLLAFAVPIFFQIVIDKVVLHHSEATLTALGVGVLIAIGFDSLLLYLKTLLLLHATSKIDIRMATAVFAHLLSLPQEYFERISSGVLINHVQQGRVVREFLTGRLFFTLLDSVALVVFVPVLAVYSGLLTAVVLGFAAAMAMVLAVAAGALRSRLQALYRAEAERQALLVETVHGIGTVKALSLEPARRRLWDGGSAEVVERSVAVGGLSASARSVSGFLEKSMGVVVLWLGVRFVFDGTLTVGELVAFTMLSNRVTGPLIQLVTLVSDYQQAALSVRMLGQVMNAAPESGLTGGLLPRLSGALSFDGVRFSYPGAALPALDRLTFSIPAGAVVGVVGRSGSGKSTLVRLLQGIDLPQGGILRIDGYDLREIDRVHLRRQVGVVLQESFLFRGSIRENVAIGLPEAGLDAVVEACRLSGADEFVQRLPHGYDTVLEEAAANLSGGQKQRLAIARALLRRPPILILDEATSALDPESEAIVQAHLPALTRGRTTIIISHRLTSIRSADAILVLDAGRMVGLGRHEELLGNCPVYKHLWDMQTRAMR</sequence>
<evidence type="ECO:0000313" key="12">
    <source>
        <dbReference type="Proteomes" id="UP000584642"/>
    </source>
</evidence>
<evidence type="ECO:0000256" key="4">
    <source>
        <dbReference type="ARBA" id="ARBA00022840"/>
    </source>
</evidence>
<dbReference type="Gene3D" id="3.90.70.10">
    <property type="entry name" value="Cysteine proteinases"/>
    <property type="match status" value="1"/>
</dbReference>
<dbReference type="PROSITE" id="PS00211">
    <property type="entry name" value="ABC_TRANSPORTER_1"/>
    <property type="match status" value="1"/>
</dbReference>
<evidence type="ECO:0000256" key="1">
    <source>
        <dbReference type="ARBA" id="ARBA00004651"/>
    </source>
</evidence>
<keyword evidence="12" id="KW-1185">Reference proteome</keyword>
<dbReference type="InterPro" id="IPR017871">
    <property type="entry name" value="ABC_transporter-like_CS"/>
</dbReference>
<dbReference type="CDD" id="cd18783">
    <property type="entry name" value="ABC_6TM_PrtD_LapB_HlyB_like"/>
    <property type="match status" value="1"/>
</dbReference>
<keyword evidence="5 7" id="KW-1133">Transmembrane helix</keyword>
<keyword evidence="3" id="KW-0547">Nucleotide-binding</keyword>
<dbReference type="PROSITE" id="PS50893">
    <property type="entry name" value="ABC_TRANSPORTER_2"/>
    <property type="match status" value="1"/>
</dbReference>
<dbReference type="InterPro" id="IPR039421">
    <property type="entry name" value="Type_1_exporter"/>
</dbReference>
<dbReference type="Gene3D" id="1.20.1560.10">
    <property type="entry name" value="ABC transporter type 1, transmembrane domain"/>
    <property type="match status" value="1"/>
</dbReference>
<dbReference type="Gene3D" id="3.40.50.300">
    <property type="entry name" value="P-loop containing nucleotide triphosphate hydrolases"/>
    <property type="match status" value="1"/>
</dbReference>
<feature type="domain" description="Peptidase C39" evidence="10">
    <location>
        <begin position="3"/>
        <end position="133"/>
    </location>
</feature>
<organism evidence="11 12">
    <name type="scientific">Azospirillum oleiclasticum</name>
    <dbReference type="NCBI Taxonomy" id="2735135"/>
    <lineage>
        <taxon>Bacteria</taxon>
        <taxon>Pseudomonadati</taxon>
        <taxon>Pseudomonadota</taxon>
        <taxon>Alphaproteobacteria</taxon>
        <taxon>Rhodospirillales</taxon>
        <taxon>Azospirillaceae</taxon>
        <taxon>Azospirillum</taxon>
    </lineage>
</organism>
<feature type="domain" description="ABC transporter" evidence="8">
    <location>
        <begin position="476"/>
        <end position="711"/>
    </location>
</feature>
<dbReference type="PROSITE" id="PS50929">
    <property type="entry name" value="ABC_TM1F"/>
    <property type="match status" value="1"/>
</dbReference>
<dbReference type="PANTHER" id="PTHR24221">
    <property type="entry name" value="ATP-BINDING CASSETTE SUB-FAMILY B"/>
    <property type="match status" value="1"/>
</dbReference>
<evidence type="ECO:0000259" key="8">
    <source>
        <dbReference type="PROSITE" id="PS50893"/>
    </source>
</evidence>
<dbReference type="InterPro" id="IPR036640">
    <property type="entry name" value="ABC1_TM_sf"/>
</dbReference>
<keyword evidence="2 7" id="KW-0812">Transmembrane</keyword>
<reference evidence="11 12" key="1">
    <citation type="submission" date="2020-05" db="EMBL/GenBank/DDBJ databases">
        <title>Azospirillum oleiclasticum sp. nov, a nitrogen-fixing and heavy crude oil-emulsifying bacterium isolated from the crude oil of Yumen Oilfield.</title>
        <authorList>
            <person name="Wu D."/>
            <person name="Cai M."/>
            <person name="Zhang X."/>
        </authorList>
    </citation>
    <scope>NUCLEOTIDE SEQUENCE [LARGE SCALE GENOMIC DNA]</scope>
    <source>
        <strain evidence="11 12">ROY-1-1-2</strain>
    </source>
</reference>
<dbReference type="Pfam" id="PF03412">
    <property type="entry name" value="Peptidase_C39"/>
    <property type="match status" value="1"/>
</dbReference>
<dbReference type="PANTHER" id="PTHR24221:SF647">
    <property type="entry name" value="BLL6336 PROTEIN"/>
    <property type="match status" value="1"/>
</dbReference>
<dbReference type="SUPFAM" id="SSF52540">
    <property type="entry name" value="P-loop containing nucleoside triphosphate hydrolases"/>
    <property type="match status" value="1"/>
</dbReference>
<proteinExistence type="predicted"/>
<dbReference type="Pfam" id="PF00005">
    <property type="entry name" value="ABC_tran"/>
    <property type="match status" value="1"/>
</dbReference>
<comment type="caution">
    <text evidence="11">The sequence shown here is derived from an EMBL/GenBank/DDBJ whole genome shotgun (WGS) entry which is preliminary data.</text>
</comment>
<name>A0ABX2TEG4_9PROT</name>
<dbReference type="InterPro" id="IPR003439">
    <property type="entry name" value="ABC_transporter-like_ATP-bd"/>
</dbReference>
<dbReference type="SMART" id="SM00382">
    <property type="entry name" value="AAA"/>
    <property type="match status" value="1"/>
</dbReference>
<gene>
    <name evidence="11" type="ORF">HND93_22235</name>
</gene>
<dbReference type="InterPro" id="IPR027417">
    <property type="entry name" value="P-loop_NTPase"/>
</dbReference>
<dbReference type="InterPro" id="IPR003593">
    <property type="entry name" value="AAA+_ATPase"/>
</dbReference>
<evidence type="ECO:0000256" key="5">
    <source>
        <dbReference type="ARBA" id="ARBA00022989"/>
    </source>
</evidence>
<evidence type="ECO:0000256" key="6">
    <source>
        <dbReference type="ARBA" id="ARBA00023136"/>
    </source>
</evidence>
<feature type="transmembrane region" description="Helical" evidence="7">
    <location>
        <begin position="277"/>
        <end position="297"/>
    </location>
</feature>
<feature type="domain" description="ABC transmembrane type-1" evidence="9">
    <location>
        <begin position="165"/>
        <end position="444"/>
    </location>
</feature>
<evidence type="ECO:0000259" key="9">
    <source>
        <dbReference type="PROSITE" id="PS50929"/>
    </source>
</evidence>
<evidence type="ECO:0000256" key="2">
    <source>
        <dbReference type="ARBA" id="ARBA00022692"/>
    </source>
</evidence>
<dbReference type="Pfam" id="PF00664">
    <property type="entry name" value="ABC_membrane"/>
    <property type="match status" value="1"/>
</dbReference>
<dbReference type="PROSITE" id="PS50990">
    <property type="entry name" value="PEPTIDASE_C39"/>
    <property type="match status" value="1"/>
</dbReference>
<feature type="transmembrane region" description="Helical" evidence="7">
    <location>
        <begin position="199"/>
        <end position="225"/>
    </location>
</feature>
<dbReference type="SUPFAM" id="SSF90123">
    <property type="entry name" value="ABC transporter transmembrane region"/>
    <property type="match status" value="1"/>
</dbReference>
<evidence type="ECO:0000259" key="10">
    <source>
        <dbReference type="PROSITE" id="PS50990"/>
    </source>
</evidence>
<evidence type="ECO:0000256" key="3">
    <source>
        <dbReference type="ARBA" id="ARBA00022741"/>
    </source>
</evidence>
<feature type="transmembrane region" description="Helical" evidence="7">
    <location>
        <begin position="165"/>
        <end position="187"/>
    </location>
</feature>
<keyword evidence="4" id="KW-0067">ATP-binding</keyword>
<evidence type="ECO:0000313" key="11">
    <source>
        <dbReference type="EMBL" id="NYZ22437.1"/>
    </source>
</evidence>
<dbReference type="InterPro" id="IPR011527">
    <property type="entry name" value="ABC1_TM_dom"/>
</dbReference>
<evidence type="ECO:0000256" key="7">
    <source>
        <dbReference type="SAM" id="Phobius"/>
    </source>
</evidence>
<dbReference type="Proteomes" id="UP000584642">
    <property type="component" value="Unassembled WGS sequence"/>
</dbReference>
<accession>A0ABX2TEG4</accession>
<dbReference type="InterPro" id="IPR005074">
    <property type="entry name" value="Peptidase_C39"/>
</dbReference>
<feature type="transmembrane region" description="Helical" evidence="7">
    <location>
        <begin position="303"/>
        <end position="323"/>
    </location>
</feature>